<gene>
    <name evidence="7" type="ORF">FHX81_2007</name>
</gene>
<keyword evidence="8" id="KW-1185">Reference proteome</keyword>
<comment type="caution">
    <text evidence="7">The sequence shown here is derived from an EMBL/GenBank/DDBJ whole genome shotgun (WGS) entry which is preliminary data.</text>
</comment>
<dbReference type="GO" id="GO:0005524">
    <property type="term" value="F:ATP binding"/>
    <property type="evidence" value="ECO:0007669"/>
    <property type="project" value="UniProtKB-KW"/>
</dbReference>
<proteinExistence type="inferred from homology"/>
<keyword evidence="5" id="KW-0029">Amino-acid transport</keyword>
<dbReference type="PANTHER" id="PTHR43820">
    <property type="entry name" value="HIGH-AFFINITY BRANCHED-CHAIN AMINO ACID TRANSPORT ATP-BINDING PROTEIN LIVF"/>
    <property type="match status" value="1"/>
</dbReference>
<evidence type="ECO:0000256" key="5">
    <source>
        <dbReference type="ARBA" id="ARBA00022970"/>
    </source>
</evidence>
<evidence type="ECO:0000256" key="2">
    <source>
        <dbReference type="ARBA" id="ARBA00022448"/>
    </source>
</evidence>
<dbReference type="GO" id="GO:0015807">
    <property type="term" value="P:L-amino acid transport"/>
    <property type="evidence" value="ECO:0007669"/>
    <property type="project" value="TreeGrafter"/>
</dbReference>
<keyword evidence="2" id="KW-0813">Transport</keyword>
<evidence type="ECO:0000259" key="6">
    <source>
        <dbReference type="PROSITE" id="PS50893"/>
    </source>
</evidence>
<dbReference type="PROSITE" id="PS50893">
    <property type="entry name" value="ABC_TRANSPORTER_2"/>
    <property type="match status" value="1"/>
</dbReference>
<evidence type="ECO:0000313" key="7">
    <source>
        <dbReference type="EMBL" id="TQM79697.1"/>
    </source>
</evidence>
<dbReference type="AlphaFoldDB" id="A0A543JA56"/>
<reference evidence="7 8" key="1">
    <citation type="submission" date="2019-06" db="EMBL/GenBank/DDBJ databases">
        <title>Sequencing the genomes of 1000 actinobacteria strains.</title>
        <authorList>
            <person name="Klenk H.-P."/>
        </authorList>
    </citation>
    <scope>NUCLEOTIDE SEQUENCE [LARGE SCALE GENOMIC DNA]</scope>
    <source>
        <strain evidence="7 8">DSM 45456</strain>
    </source>
</reference>
<dbReference type="PANTHER" id="PTHR43820:SF5">
    <property type="entry name" value="HIGH-AFFINITY BRANCHED-CHAIN AMINO ACID TRANSPORT ATP-BINDING PROTEIN"/>
    <property type="match status" value="1"/>
</dbReference>
<dbReference type="NCBIfam" id="TIGR03410">
    <property type="entry name" value="urea_trans_UrtE"/>
    <property type="match status" value="1"/>
</dbReference>
<evidence type="ECO:0000313" key="8">
    <source>
        <dbReference type="Proteomes" id="UP000316628"/>
    </source>
</evidence>
<dbReference type="Proteomes" id="UP000316628">
    <property type="component" value="Unassembled WGS sequence"/>
</dbReference>
<dbReference type="InterPro" id="IPR003439">
    <property type="entry name" value="ABC_transporter-like_ATP-bd"/>
</dbReference>
<dbReference type="EMBL" id="VFPP01000001">
    <property type="protein sequence ID" value="TQM79697.1"/>
    <property type="molecule type" value="Genomic_DNA"/>
</dbReference>
<dbReference type="CDD" id="cd03224">
    <property type="entry name" value="ABC_TM1139_LivF_branched"/>
    <property type="match status" value="1"/>
</dbReference>
<dbReference type="GO" id="GO:0015658">
    <property type="term" value="F:branched-chain amino acid transmembrane transporter activity"/>
    <property type="evidence" value="ECO:0007669"/>
    <property type="project" value="TreeGrafter"/>
</dbReference>
<dbReference type="GO" id="GO:0016887">
    <property type="term" value="F:ATP hydrolysis activity"/>
    <property type="evidence" value="ECO:0007669"/>
    <property type="project" value="InterPro"/>
</dbReference>
<dbReference type="Gene3D" id="3.40.50.300">
    <property type="entry name" value="P-loop containing nucleotide triphosphate hydrolases"/>
    <property type="match status" value="1"/>
</dbReference>
<protein>
    <submittedName>
        <fullName evidence="7">Urea ABC transporter ATP-binding protein</fullName>
    </submittedName>
</protein>
<dbReference type="Pfam" id="PF00005">
    <property type="entry name" value="ABC_tran"/>
    <property type="match status" value="1"/>
</dbReference>
<evidence type="ECO:0000256" key="3">
    <source>
        <dbReference type="ARBA" id="ARBA00022741"/>
    </source>
</evidence>
<dbReference type="InterPro" id="IPR027417">
    <property type="entry name" value="P-loop_NTPase"/>
</dbReference>
<evidence type="ECO:0000256" key="1">
    <source>
        <dbReference type="ARBA" id="ARBA00005417"/>
    </source>
</evidence>
<sequence>MMLSVSGVDAAYGRARVLFGVGLEVPAGSLVCVMGRNGVGKTTLLKTVMGTITPTAGRIAFDGRDVTRMPTHQRVRAGMAYVPQGHVSFPQLTVWENLQVTLEATAHRDAAAVDEALDVFPALRGLLKRPAGLLSGGQRQQLAIARALITRPKLLVLDEPTEGVQPSVIDEIEAAVERLHREAGLTVLLVEQYLDFAVRLADSFVVLDAGEVVRAGAAAELHDEEVRRMLAV</sequence>
<dbReference type="InterPro" id="IPR052156">
    <property type="entry name" value="BCAA_Transport_ATP-bd_LivF"/>
</dbReference>
<dbReference type="SUPFAM" id="SSF52540">
    <property type="entry name" value="P-loop containing nucleoside triphosphate hydrolases"/>
    <property type="match status" value="1"/>
</dbReference>
<name>A0A543JA56_9PSEU</name>
<keyword evidence="3" id="KW-0547">Nucleotide-binding</keyword>
<organism evidence="7 8">
    <name type="scientific">Saccharothrix saharensis</name>
    <dbReference type="NCBI Taxonomy" id="571190"/>
    <lineage>
        <taxon>Bacteria</taxon>
        <taxon>Bacillati</taxon>
        <taxon>Actinomycetota</taxon>
        <taxon>Actinomycetes</taxon>
        <taxon>Pseudonocardiales</taxon>
        <taxon>Pseudonocardiaceae</taxon>
        <taxon>Saccharothrix</taxon>
    </lineage>
</organism>
<dbReference type="SMART" id="SM00382">
    <property type="entry name" value="AAA"/>
    <property type="match status" value="1"/>
</dbReference>
<comment type="similarity">
    <text evidence="1">Belongs to the ABC transporter superfamily.</text>
</comment>
<dbReference type="InterPro" id="IPR017780">
    <property type="entry name" value="ABC_transptr_urea_ATP-bd_UrtE"/>
</dbReference>
<feature type="domain" description="ABC transporter" evidence="6">
    <location>
        <begin position="3"/>
        <end position="232"/>
    </location>
</feature>
<evidence type="ECO:0000256" key="4">
    <source>
        <dbReference type="ARBA" id="ARBA00022840"/>
    </source>
</evidence>
<keyword evidence="4 7" id="KW-0067">ATP-binding</keyword>
<accession>A0A543JA56</accession>
<dbReference type="InterPro" id="IPR003593">
    <property type="entry name" value="AAA+_ATPase"/>
</dbReference>